<comment type="function">
    <text evidence="6">Catalyzes the transfer of a lysyl group from L-lysyl-tRNA(Lys) to membrane-bound phosphatidylglycerol (PG), which produces lysylphosphatidylglycerol (LPG), a major component of the bacterial membrane with a positive net charge. LPG synthesis contributes to bacterial virulence as it is involved in the resistance mechanism against cationic antimicrobial peptides (CAMP) produces by the host's immune system (defensins, cathelicidins) and by the competing microorganisms.</text>
</comment>
<proteinExistence type="inferred from homology"/>
<feature type="transmembrane region" description="Helical" evidence="6">
    <location>
        <begin position="105"/>
        <end position="123"/>
    </location>
</feature>
<sequence length="327" mass="37662">MFMKIIKKNKYSNFLKTLFQIIIGFIIFYLIFSYFKKEIASLDFNKIRGLFFSIGKIKFSIIIFLGIIGMSILSLYDFFVLRAVAMHKNLSTSKIFKISFMTNSLNMILGFGGFIGASLRYYLYKPYSKNKKNLIVAIGMILISMLSGISLLSILVILGFLPGEDLYEKNITLYYFLIAMSLFLPIYLFLNLRNPKLKSDRFLSVKLAIISFFEWIYAAFLVLFILFIFEGDFVIDKEFRIIGIIVISSIAGLITMIPGGAGTFDILVLIGLTRLGFNDEVVAATILIYRLSYYIVPFLIGLILLLFEIFTKFRKKIKYSRRDIYDS</sequence>
<evidence type="ECO:0000256" key="6">
    <source>
        <dbReference type="RuleBase" id="RU363042"/>
    </source>
</evidence>
<gene>
    <name evidence="6" type="primary">mprF</name>
    <name evidence="7" type="ORF">HMPREF1871_00506</name>
</gene>
<comment type="caution">
    <text evidence="7">The sequence shown here is derived from an EMBL/GenBank/DDBJ whole genome shotgun (WGS) entry which is preliminary data.</text>
</comment>
<dbReference type="Proteomes" id="UP000070467">
    <property type="component" value="Unassembled WGS sequence"/>
</dbReference>
<accession>A0ABR5TMH7</accession>
<organism evidence="7 8">
    <name type="scientific">Gemelliphila asaccharolytica</name>
    <dbReference type="NCBI Taxonomy" id="502393"/>
    <lineage>
        <taxon>Bacteria</taxon>
        <taxon>Bacillati</taxon>
        <taxon>Bacillota</taxon>
        <taxon>Bacilli</taxon>
        <taxon>Bacillales</taxon>
        <taxon>Gemellaceae</taxon>
        <taxon>Gemelliphila</taxon>
    </lineage>
</organism>
<dbReference type="Pfam" id="PF03706">
    <property type="entry name" value="LPG_synthase_TM"/>
    <property type="match status" value="1"/>
</dbReference>
<reference evidence="7 8" key="1">
    <citation type="submission" date="2016-01" db="EMBL/GenBank/DDBJ databases">
        <authorList>
            <person name="Mitreva M."/>
            <person name="Pepin K.H."/>
            <person name="Mihindukulasuriya K.A."/>
            <person name="Fulton R."/>
            <person name="Fronick C."/>
            <person name="O'Laughlin M."/>
            <person name="Miner T."/>
            <person name="Herter B."/>
            <person name="Rosa B.A."/>
            <person name="Cordes M."/>
            <person name="Tomlinson C."/>
            <person name="Wollam A."/>
            <person name="Palsikar V.B."/>
            <person name="Mardis E.R."/>
            <person name="Wilson R.K."/>
        </authorList>
    </citation>
    <scope>NUCLEOTIDE SEQUENCE [LARGE SCALE GENOMIC DNA]</scope>
    <source>
        <strain evidence="7 8">KA00071</strain>
    </source>
</reference>
<evidence type="ECO:0000313" key="7">
    <source>
        <dbReference type="EMBL" id="KXB58428.1"/>
    </source>
</evidence>
<keyword evidence="3 6" id="KW-0812">Transmembrane</keyword>
<feature type="transmembrane region" description="Helical" evidence="6">
    <location>
        <begin position="59"/>
        <end position="84"/>
    </location>
</feature>
<dbReference type="InterPro" id="IPR022791">
    <property type="entry name" value="L-PG_synthase/AglD"/>
</dbReference>
<feature type="transmembrane region" description="Helical" evidence="6">
    <location>
        <begin position="173"/>
        <end position="190"/>
    </location>
</feature>
<keyword evidence="2" id="KW-1003">Cell membrane</keyword>
<evidence type="ECO:0000256" key="2">
    <source>
        <dbReference type="ARBA" id="ARBA00022475"/>
    </source>
</evidence>
<feature type="transmembrane region" description="Helical" evidence="6">
    <location>
        <begin position="291"/>
        <end position="311"/>
    </location>
</feature>
<evidence type="ECO:0000313" key="8">
    <source>
        <dbReference type="Proteomes" id="UP000070467"/>
    </source>
</evidence>
<keyword evidence="6" id="KW-0443">Lipid metabolism</keyword>
<comment type="subcellular location">
    <subcellularLocation>
        <location evidence="1 6">Cell membrane</location>
        <topology evidence="1 6">Multi-pass membrane protein</topology>
    </subcellularLocation>
</comment>
<evidence type="ECO:0000256" key="1">
    <source>
        <dbReference type="ARBA" id="ARBA00004651"/>
    </source>
</evidence>
<feature type="transmembrane region" description="Helical" evidence="6">
    <location>
        <begin position="12"/>
        <end position="35"/>
    </location>
</feature>
<dbReference type="EMBL" id="LSDB01000012">
    <property type="protein sequence ID" value="KXB58428.1"/>
    <property type="molecule type" value="Genomic_DNA"/>
</dbReference>
<feature type="transmembrane region" description="Helical" evidence="6">
    <location>
        <begin position="135"/>
        <end position="161"/>
    </location>
</feature>
<keyword evidence="6" id="KW-0808">Transferase</keyword>
<evidence type="ECO:0000256" key="3">
    <source>
        <dbReference type="ARBA" id="ARBA00022692"/>
    </source>
</evidence>
<evidence type="ECO:0000256" key="5">
    <source>
        <dbReference type="ARBA" id="ARBA00023136"/>
    </source>
</evidence>
<dbReference type="PANTHER" id="PTHR39087:SF2">
    <property type="entry name" value="UPF0104 MEMBRANE PROTEIN MJ1595"/>
    <property type="match status" value="1"/>
</dbReference>
<name>A0ABR5TMH7_9BACL</name>
<keyword evidence="5 6" id="KW-0472">Membrane</keyword>
<dbReference type="EC" id="2.3.2.3" evidence="6"/>
<keyword evidence="4 6" id="KW-1133">Transmembrane helix</keyword>
<keyword evidence="8" id="KW-1185">Reference proteome</keyword>
<feature type="transmembrane region" description="Helical" evidence="6">
    <location>
        <begin position="241"/>
        <end position="271"/>
    </location>
</feature>
<comment type="catalytic activity">
    <reaction evidence="6">
        <text>L-lysyl-tRNA(Lys) + a 1,2-diacyl-sn-glycero-3-phospho-(1'-sn-glycerol) = a 1,2-diacyl-sn-glycero-3-phospho-1'-(3'-O-L-lysyl)-sn-glycerol + tRNA(Lys)</text>
        <dbReference type="Rhea" id="RHEA:10668"/>
        <dbReference type="Rhea" id="RHEA-COMP:9696"/>
        <dbReference type="Rhea" id="RHEA-COMP:9697"/>
        <dbReference type="ChEBI" id="CHEBI:64716"/>
        <dbReference type="ChEBI" id="CHEBI:75792"/>
        <dbReference type="ChEBI" id="CHEBI:78442"/>
        <dbReference type="ChEBI" id="CHEBI:78529"/>
        <dbReference type="EC" id="2.3.2.3"/>
    </reaction>
</comment>
<protein>
    <recommendedName>
        <fullName evidence="6">Phosphatidylglycerol lysyltransferase</fullName>
        <ecNumber evidence="6">2.3.2.3</ecNumber>
    </recommendedName>
    <alternativeName>
        <fullName evidence="6">Lysylphosphatidylglycerol synthase</fullName>
    </alternativeName>
</protein>
<evidence type="ECO:0000256" key="4">
    <source>
        <dbReference type="ARBA" id="ARBA00022989"/>
    </source>
</evidence>
<dbReference type="PANTHER" id="PTHR39087">
    <property type="entry name" value="UPF0104 MEMBRANE PROTEIN MJ1595"/>
    <property type="match status" value="1"/>
</dbReference>
<comment type="similarity">
    <text evidence="6">Belongs to the LPG synthase family.</text>
</comment>
<keyword evidence="6" id="KW-0046">Antibiotic resistance</keyword>
<feature type="transmembrane region" description="Helical" evidence="6">
    <location>
        <begin position="202"/>
        <end position="229"/>
    </location>
</feature>